<proteinExistence type="predicted"/>
<dbReference type="InterPro" id="IPR036005">
    <property type="entry name" value="Creatinase/aminopeptidase-like"/>
</dbReference>
<dbReference type="SUPFAM" id="SSF53092">
    <property type="entry name" value="Creatinase/prolidase N-terminal domain"/>
    <property type="match status" value="1"/>
</dbReference>
<dbReference type="Proteomes" id="UP001628156">
    <property type="component" value="Unassembled WGS sequence"/>
</dbReference>
<dbReference type="Pfam" id="PF16189">
    <property type="entry name" value="Creatinase_N_2"/>
    <property type="match status" value="1"/>
</dbReference>
<dbReference type="InterPro" id="IPR029149">
    <property type="entry name" value="Creatin/AminoP/Spt16_N"/>
</dbReference>
<dbReference type="Pfam" id="PF00557">
    <property type="entry name" value="Peptidase_M24"/>
    <property type="match status" value="1"/>
</dbReference>
<feature type="domain" description="Peptidase M24" evidence="3">
    <location>
        <begin position="299"/>
        <end position="509"/>
    </location>
</feature>
<dbReference type="EMBL" id="BAAFRS010000004">
    <property type="protein sequence ID" value="GAB1218805.1"/>
    <property type="molecule type" value="Genomic_DNA"/>
</dbReference>
<keyword evidence="7" id="KW-1185">Reference proteome</keyword>
<gene>
    <name evidence="6" type="ORF">ENUP19_0004G0034</name>
</gene>
<evidence type="ECO:0000313" key="6">
    <source>
        <dbReference type="EMBL" id="GAB1218805.1"/>
    </source>
</evidence>
<dbReference type="InterPro" id="IPR032416">
    <property type="entry name" value="Peptidase_M24_C"/>
</dbReference>
<feature type="domain" description="Peptidase M24 C-terminal" evidence="5">
    <location>
        <begin position="519"/>
        <end position="571"/>
    </location>
</feature>
<feature type="domain" description="Creatinase N-terminal" evidence="4">
    <location>
        <begin position="7"/>
        <end position="122"/>
    </location>
</feature>
<evidence type="ECO:0000313" key="7">
    <source>
        <dbReference type="Proteomes" id="UP001628156"/>
    </source>
</evidence>
<keyword evidence="2" id="KW-0378">Hydrolase</keyword>
<evidence type="ECO:0000259" key="4">
    <source>
        <dbReference type="Pfam" id="PF01321"/>
    </source>
</evidence>
<comment type="caution">
    <text evidence="6">The sequence shown here is derived from an EMBL/GenBank/DDBJ whole genome shotgun (WGS) entry which is preliminary data.</text>
</comment>
<dbReference type="Pfam" id="PF16188">
    <property type="entry name" value="Peptidase_M24_C"/>
    <property type="match status" value="1"/>
</dbReference>
<dbReference type="PANTHER" id="PTHR43763:SF6">
    <property type="entry name" value="XAA-PRO AMINOPEPTIDASE 1"/>
    <property type="match status" value="1"/>
</dbReference>
<reference evidence="6 7" key="1">
    <citation type="journal article" date="2019" name="PLoS Negl. Trop. Dis.">
        <title>Whole genome sequencing of Entamoeba nuttalli reveals mammalian host-related molecular signatures and a novel octapeptide-repeat surface protein.</title>
        <authorList>
            <person name="Tanaka M."/>
            <person name="Makiuchi T."/>
            <person name="Komiyama T."/>
            <person name="Shiina T."/>
            <person name="Osaki K."/>
            <person name="Tachibana H."/>
        </authorList>
    </citation>
    <scope>NUCLEOTIDE SEQUENCE [LARGE SCALE GENOMIC DNA]</scope>
    <source>
        <strain evidence="6 7">P19-061405</strain>
    </source>
</reference>
<sequence length="577" mass="67206">MFQQHLKLLRDEMKKRKITHYYHEISDPHMTEFTHSFYHRLEWLCGFSGFTGEIVITQKQACLWTDSIYFLQAQKEIAQGWEVYDIDNIETISPCLMIKQSKKISLGLNPEITNYMSLEELFDIELDIIPIDIFNIINPLPFILSPIHLFNESSTPVIQKIESIRKKYHNSTIILTDLADVNWVFNIRAHDIPFSPIAYGYGVITPTQVHLFVGNKNQAQELEVQYPFNELKIKVHSYHSFFGSIKHLIKTPIVVYNKENVNMKLQDIIDSISNLKRKESLRFIQELRSIRSSKEIEMIKQIHINDSVILCYFFSKLNQLKGTDITEWDASVLLEKLRKELGEKYDEPSFLSIIATGKNGAMMHYEPTEQKNELINWDKTLLCDVGAQYKSGCTTDVTRTLHFGTPTQKERLCYTRVLQGHIDAQMTKIFQDESIDKIDTVSRKPIINENEEWDFKHDIGHGVGHYSFVHEYPPMYGVGLKVKEGMTTSIEPGIYLEKEFGIRIENVIVFENAQNSSFKLTPLTLVPYCSCLIDYGLLTSDEKNWLKEYYQNIRTIIIPRIKDNSVIQWVESNLIFE</sequence>
<dbReference type="SUPFAM" id="SSF55920">
    <property type="entry name" value="Creatinase/aminopeptidase"/>
    <property type="match status" value="1"/>
</dbReference>
<keyword evidence="1" id="KW-0479">Metal-binding</keyword>
<dbReference type="InterPro" id="IPR000994">
    <property type="entry name" value="Pept_M24"/>
</dbReference>
<dbReference type="Gene3D" id="3.40.350.10">
    <property type="entry name" value="Creatinase/prolidase N-terminal domain"/>
    <property type="match status" value="2"/>
</dbReference>
<evidence type="ECO:0000256" key="2">
    <source>
        <dbReference type="ARBA" id="ARBA00022801"/>
    </source>
</evidence>
<protein>
    <recommendedName>
        <fullName evidence="8">Aminopeptidase</fullName>
    </recommendedName>
</protein>
<evidence type="ECO:0000256" key="1">
    <source>
        <dbReference type="ARBA" id="ARBA00022723"/>
    </source>
</evidence>
<accession>A0ABQ0D7I1</accession>
<dbReference type="InterPro" id="IPR000587">
    <property type="entry name" value="Creatinase_N"/>
</dbReference>
<dbReference type="PANTHER" id="PTHR43763">
    <property type="entry name" value="XAA-PRO AMINOPEPTIDASE 1"/>
    <property type="match status" value="1"/>
</dbReference>
<dbReference type="Gene3D" id="3.90.230.10">
    <property type="entry name" value="Creatinase/methionine aminopeptidase superfamily"/>
    <property type="match status" value="1"/>
</dbReference>
<evidence type="ECO:0000259" key="3">
    <source>
        <dbReference type="Pfam" id="PF00557"/>
    </source>
</evidence>
<name>A0ABQ0D7I1_9EUKA</name>
<dbReference type="InterPro" id="IPR050422">
    <property type="entry name" value="X-Pro_aminopeptidase_P"/>
</dbReference>
<evidence type="ECO:0008006" key="8">
    <source>
        <dbReference type="Google" id="ProtNLM"/>
    </source>
</evidence>
<dbReference type="Pfam" id="PF01321">
    <property type="entry name" value="Creatinase_N"/>
    <property type="match status" value="1"/>
</dbReference>
<evidence type="ECO:0000259" key="5">
    <source>
        <dbReference type="Pfam" id="PF16188"/>
    </source>
</evidence>
<organism evidence="6 7">
    <name type="scientific">Entamoeba nuttalli</name>
    <dbReference type="NCBI Taxonomy" id="412467"/>
    <lineage>
        <taxon>Eukaryota</taxon>
        <taxon>Amoebozoa</taxon>
        <taxon>Evosea</taxon>
        <taxon>Archamoebae</taxon>
        <taxon>Mastigamoebida</taxon>
        <taxon>Entamoebidae</taxon>
        <taxon>Entamoeba</taxon>
    </lineage>
</organism>